<proteinExistence type="predicted"/>
<gene>
    <name evidence="2" type="ORF">RFI_03806</name>
</gene>
<comment type="caution">
    <text evidence="2">The sequence shown here is derived from an EMBL/GenBank/DDBJ whole genome shotgun (WGS) entry which is preliminary data.</text>
</comment>
<feature type="compositionally biased region" description="Basic and acidic residues" evidence="1">
    <location>
        <begin position="80"/>
        <end position="100"/>
    </location>
</feature>
<dbReference type="Proteomes" id="UP000023152">
    <property type="component" value="Unassembled WGS sequence"/>
</dbReference>
<name>X6P536_RETFI</name>
<feature type="region of interest" description="Disordered" evidence="1">
    <location>
        <begin position="28"/>
        <end position="53"/>
    </location>
</feature>
<feature type="region of interest" description="Disordered" evidence="1">
    <location>
        <begin position="70"/>
        <end position="100"/>
    </location>
</feature>
<reference evidence="2 3" key="1">
    <citation type="journal article" date="2013" name="Curr. Biol.">
        <title>The Genome of the Foraminiferan Reticulomyxa filosa.</title>
        <authorList>
            <person name="Glockner G."/>
            <person name="Hulsmann N."/>
            <person name="Schleicher M."/>
            <person name="Noegel A.A."/>
            <person name="Eichinger L."/>
            <person name="Gallinger C."/>
            <person name="Pawlowski J."/>
            <person name="Sierra R."/>
            <person name="Euteneuer U."/>
            <person name="Pillet L."/>
            <person name="Moustafa A."/>
            <person name="Platzer M."/>
            <person name="Groth M."/>
            <person name="Szafranski K."/>
            <person name="Schliwa M."/>
        </authorList>
    </citation>
    <scope>NUCLEOTIDE SEQUENCE [LARGE SCALE GENOMIC DNA]</scope>
</reference>
<keyword evidence="3" id="KW-1185">Reference proteome</keyword>
<dbReference type="AlphaFoldDB" id="X6P536"/>
<evidence type="ECO:0000313" key="3">
    <source>
        <dbReference type="Proteomes" id="UP000023152"/>
    </source>
</evidence>
<accession>X6P536</accession>
<evidence type="ECO:0000256" key="1">
    <source>
        <dbReference type="SAM" id="MobiDB-lite"/>
    </source>
</evidence>
<organism evidence="2 3">
    <name type="scientific">Reticulomyxa filosa</name>
    <dbReference type="NCBI Taxonomy" id="46433"/>
    <lineage>
        <taxon>Eukaryota</taxon>
        <taxon>Sar</taxon>
        <taxon>Rhizaria</taxon>
        <taxon>Retaria</taxon>
        <taxon>Foraminifera</taxon>
        <taxon>Monothalamids</taxon>
        <taxon>Reticulomyxidae</taxon>
        <taxon>Reticulomyxa</taxon>
    </lineage>
</organism>
<protein>
    <submittedName>
        <fullName evidence="2">Uncharacterized protein</fullName>
    </submittedName>
</protein>
<dbReference type="EMBL" id="ASPP01003504">
    <property type="protein sequence ID" value="ETO33301.1"/>
    <property type="molecule type" value="Genomic_DNA"/>
</dbReference>
<evidence type="ECO:0000313" key="2">
    <source>
        <dbReference type="EMBL" id="ETO33301.1"/>
    </source>
</evidence>
<sequence>MYPALRVYTEDDKDDVLCLKVWNERRKEQKQEQEEEGAQKEEEKKNRILRKEEKRSKKNVDILAISRNITSGDGSFNECKLSRNKGDNVSEDGQHNKSLK</sequence>